<comment type="caution">
    <text evidence="3">The sequence shown here is derived from an EMBL/GenBank/DDBJ whole genome shotgun (WGS) entry which is preliminary data.</text>
</comment>
<evidence type="ECO:0000313" key="3">
    <source>
        <dbReference type="EMBL" id="GIE99536.1"/>
    </source>
</evidence>
<protein>
    <submittedName>
        <fullName evidence="3">Uncharacterized protein</fullName>
    </submittedName>
</protein>
<organism evidence="3 4">
    <name type="scientific">Paractinoplanes rishiriensis</name>
    <dbReference type="NCBI Taxonomy" id="1050105"/>
    <lineage>
        <taxon>Bacteria</taxon>
        <taxon>Bacillati</taxon>
        <taxon>Actinomycetota</taxon>
        <taxon>Actinomycetes</taxon>
        <taxon>Micromonosporales</taxon>
        <taxon>Micromonosporaceae</taxon>
        <taxon>Paractinoplanes</taxon>
    </lineage>
</organism>
<evidence type="ECO:0000256" key="2">
    <source>
        <dbReference type="SAM" id="Phobius"/>
    </source>
</evidence>
<reference evidence="3" key="1">
    <citation type="submission" date="2021-01" db="EMBL/GenBank/DDBJ databases">
        <title>Whole genome shotgun sequence of Actinoplanes rishiriensis NBRC 108556.</title>
        <authorList>
            <person name="Komaki H."/>
            <person name="Tamura T."/>
        </authorList>
    </citation>
    <scope>NUCLEOTIDE SEQUENCE</scope>
    <source>
        <strain evidence="3">NBRC 108556</strain>
    </source>
</reference>
<dbReference type="RefSeq" id="WP_203786522.1">
    <property type="nucleotide sequence ID" value="NZ_BOMV01000073.1"/>
</dbReference>
<feature type="transmembrane region" description="Helical" evidence="2">
    <location>
        <begin position="317"/>
        <end position="340"/>
    </location>
</feature>
<feature type="transmembrane region" description="Helical" evidence="2">
    <location>
        <begin position="193"/>
        <end position="213"/>
    </location>
</feature>
<feature type="transmembrane region" description="Helical" evidence="2">
    <location>
        <begin position="225"/>
        <end position="246"/>
    </location>
</feature>
<accession>A0A919KAA8</accession>
<feature type="transmembrane region" description="Helical" evidence="2">
    <location>
        <begin position="80"/>
        <end position="104"/>
    </location>
</feature>
<name>A0A919KAA8_9ACTN</name>
<keyword evidence="2" id="KW-0812">Transmembrane</keyword>
<proteinExistence type="predicted"/>
<feature type="transmembrane region" description="Helical" evidence="2">
    <location>
        <begin position="7"/>
        <end position="25"/>
    </location>
</feature>
<dbReference type="EMBL" id="BOMV01000073">
    <property type="protein sequence ID" value="GIE99536.1"/>
    <property type="molecule type" value="Genomic_DNA"/>
</dbReference>
<dbReference type="Proteomes" id="UP000636960">
    <property type="component" value="Unassembled WGS sequence"/>
</dbReference>
<dbReference type="AlphaFoldDB" id="A0A919KAA8"/>
<feature type="compositionally biased region" description="Basic and acidic residues" evidence="1">
    <location>
        <begin position="407"/>
        <end position="418"/>
    </location>
</feature>
<keyword evidence="4" id="KW-1185">Reference proteome</keyword>
<feature type="transmembrane region" description="Helical" evidence="2">
    <location>
        <begin position="255"/>
        <end position="273"/>
    </location>
</feature>
<feature type="transmembrane region" description="Helical" evidence="2">
    <location>
        <begin position="285"/>
        <end position="305"/>
    </location>
</feature>
<sequence>MRTRGPVPLTTAVVGVGALFLPALTVEAFGAVSVAGWLVHLPAGLLLVLALAPHAGPSSGGPAGLTGAAFGAPAAAAVRWWYLIGVTVGQAVVAAVGGAFVAQAVGRPTVTLPAALLILVLAAGLGAVRAEVPVRWSRLALPVTVGCAALAVRPADLAPVADGGWPRTAALVVFAFVGWEATLRLDRPRTRTVVAAVLLVGLVYLGGVLLALAEVPQPPRPIAAAGAAVCVLACVRNLSATAGLFAGDRPPGTRAYAAVVAGTVAAVGVVLLATRHTDLFDLLSVPAAMGLAVFASTAAAAAVLGTGARRIAGAVAALIYVSILPFAGPAGIAPLVVLAACTVAHLRGGSHAVDQSRFIRRLSRRCRGRSRDRVRDPGSATALDAARDHPGDAAGAGLVPGLRRSGRGRDRRTDAGAG</sequence>
<evidence type="ECO:0000313" key="4">
    <source>
        <dbReference type="Proteomes" id="UP000636960"/>
    </source>
</evidence>
<feature type="region of interest" description="Disordered" evidence="1">
    <location>
        <begin position="369"/>
        <end position="418"/>
    </location>
</feature>
<keyword evidence="2" id="KW-1133">Transmembrane helix</keyword>
<feature type="transmembrane region" description="Helical" evidence="2">
    <location>
        <begin position="110"/>
        <end position="128"/>
    </location>
</feature>
<keyword evidence="2" id="KW-0472">Membrane</keyword>
<gene>
    <name evidence="3" type="ORF">Ari01nite_70010</name>
</gene>
<evidence type="ECO:0000256" key="1">
    <source>
        <dbReference type="SAM" id="MobiDB-lite"/>
    </source>
</evidence>